<dbReference type="EMBL" id="JAFCXS010000012">
    <property type="protein sequence ID" value="MBM0748738.1"/>
    <property type="molecule type" value="Genomic_DNA"/>
</dbReference>
<reference evidence="2 3" key="1">
    <citation type="submission" date="2021-01" db="EMBL/GenBank/DDBJ databases">
        <title>Complete genome sequence of Pantoea eucrina OB49, a heavy metal tolerant bacterium with PGPR potential isolated from wheat in Algeria.</title>
        <authorList>
            <person name="Lekired A."/>
            <person name="Ouzari I.H."/>
        </authorList>
    </citation>
    <scope>NUCLEOTIDE SEQUENCE [LARGE SCALE GENOMIC DNA]</scope>
    <source>
        <strain evidence="2 3">OB49</strain>
    </source>
</reference>
<dbReference type="Proteomes" id="UP000809137">
    <property type="component" value="Unassembled WGS sequence"/>
</dbReference>
<proteinExistence type="predicted"/>
<evidence type="ECO:0000313" key="3">
    <source>
        <dbReference type="Proteomes" id="UP000809137"/>
    </source>
</evidence>
<dbReference type="SUPFAM" id="SSF52540">
    <property type="entry name" value="P-loop containing nucleoside triphosphate hydrolases"/>
    <property type="match status" value="1"/>
</dbReference>
<dbReference type="InterPro" id="IPR050678">
    <property type="entry name" value="DNA_Partitioning_ATPase"/>
</dbReference>
<gene>
    <name evidence="2" type="ORF">JJB79_15165</name>
</gene>
<dbReference type="CDD" id="cd02042">
    <property type="entry name" value="ParAB_family"/>
    <property type="match status" value="1"/>
</dbReference>
<dbReference type="InterPro" id="IPR027417">
    <property type="entry name" value="P-loop_NTPase"/>
</dbReference>
<evidence type="ECO:0000259" key="1">
    <source>
        <dbReference type="Pfam" id="PF01656"/>
    </source>
</evidence>
<dbReference type="Pfam" id="PF01656">
    <property type="entry name" value="CbiA"/>
    <property type="match status" value="1"/>
</dbReference>
<dbReference type="PANTHER" id="PTHR13696">
    <property type="entry name" value="P-LOOP CONTAINING NUCLEOSIDE TRIPHOSPHATE HYDROLASE"/>
    <property type="match status" value="1"/>
</dbReference>
<dbReference type="RefSeq" id="WP_203025720.1">
    <property type="nucleotide sequence ID" value="NZ_JAFCXS010000012.1"/>
</dbReference>
<sequence>MNNASNPYAGKVIAVAIKKGGTGKSLISLNIAPELKPDTFYDTDPTPAVTTFNGFRDEDIRWNVVRLTDDMENVVDRFIADVLEAKEKGQTVLVDCGGFDSSITRAAVALADLIISPLKDDPSDILGLHEFSKVLNEISADLGVKKIAHVVMNKVPPNRRNYSDIDNYIAQFDNLVRMETAIPMDKAAPQQFGQGMGVVEHMTTRYSNVGNAMRSLFLDMRNAIEKV</sequence>
<dbReference type="PANTHER" id="PTHR13696:SF96">
    <property type="entry name" value="COBQ_COBB_MIND_PARA NUCLEOTIDE BINDING DOMAIN-CONTAINING PROTEIN"/>
    <property type="match status" value="1"/>
</dbReference>
<dbReference type="Gene3D" id="3.40.50.300">
    <property type="entry name" value="P-loop containing nucleotide triphosphate hydrolases"/>
    <property type="match status" value="1"/>
</dbReference>
<comment type="caution">
    <text evidence="2">The sequence shown here is derived from an EMBL/GenBank/DDBJ whole genome shotgun (WGS) entry which is preliminary data.</text>
</comment>
<dbReference type="InterPro" id="IPR002586">
    <property type="entry name" value="CobQ/CobB/MinD/ParA_Nub-bd_dom"/>
</dbReference>
<evidence type="ECO:0000313" key="2">
    <source>
        <dbReference type="EMBL" id="MBM0748738.1"/>
    </source>
</evidence>
<protein>
    <submittedName>
        <fullName evidence="2">ParA family protein</fullName>
    </submittedName>
</protein>
<keyword evidence="3" id="KW-1185">Reference proteome</keyword>
<organism evidence="2 3">
    <name type="scientific">Pantoea eucrina</name>
    <dbReference type="NCBI Taxonomy" id="472693"/>
    <lineage>
        <taxon>Bacteria</taxon>
        <taxon>Pseudomonadati</taxon>
        <taxon>Pseudomonadota</taxon>
        <taxon>Gammaproteobacteria</taxon>
        <taxon>Enterobacterales</taxon>
        <taxon>Erwiniaceae</taxon>
        <taxon>Pantoea</taxon>
    </lineage>
</organism>
<accession>A0ABS1Z8T5</accession>
<name>A0ABS1Z8T5_9GAMM</name>
<feature type="domain" description="CobQ/CobB/MinD/ParA nucleotide binding" evidence="1">
    <location>
        <begin position="13"/>
        <end position="192"/>
    </location>
</feature>